<sequence>MRHYPTDSPEAMTRVVALALMVDGAIDLSELESLQRNEVVNRLGLDHARFDKVVHEFCDDMLAYADRMPSGQYELNPQSISHLLADIDDPKLQKKGLSVMLDIVNADGNLARSETALVAQAIKHWQLDLVQ</sequence>
<evidence type="ECO:0008006" key="3">
    <source>
        <dbReference type="Google" id="ProtNLM"/>
    </source>
</evidence>
<dbReference type="Proteomes" id="UP000886602">
    <property type="component" value="Unassembled WGS sequence"/>
</dbReference>
<comment type="caution">
    <text evidence="1">The sequence shown here is derived from an EMBL/GenBank/DDBJ whole genome shotgun (WGS) entry which is preliminary data.</text>
</comment>
<dbReference type="InterPro" id="IPR029024">
    <property type="entry name" value="TerB-like"/>
</dbReference>
<gene>
    <name evidence="1" type="ORF">IPJ48_19620</name>
</gene>
<reference evidence="1" key="1">
    <citation type="submission" date="2020-10" db="EMBL/GenBank/DDBJ databases">
        <title>Connecting structure to function with the recovery of over 1000 high-quality activated sludge metagenome-assembled genomes encoding full-length rRNA genes using long-read sequencing.</title>
        <authorList>
            <person name="Singleton C.M."/>
            <person name="Petriglieri F."/>
            <person name="Kristensen J.M."/>
            <person name="Kirkegaard R.H."/>
            <person name="Michaelsen T.Y."/>
            <person name="Andersen M.H."/>
            <person name="Karst S.M."/>
            <person name="Dueholm M.S."/>
            <person name="Nielsen P.H."/>
            <person name="Albertsen M."/>
        </authorList>
    </citation>
    <scope>NUCLEOTIDE SEQUENCE</scope>
    <source>
        <strain evidence="1">EsbW_18-Q3-R4-48_MAXAC.044</strain>
    </source>
</reference>
<name>A0A9D7IEF3_9RHOO</name>
<evidence type="ECO:0000313" key="1">
    <source>
        <dbReference type="EMBL" id="MBK7425105.1"/>
    </source>
</evidence>
<protein>
    <recommendedName>
        <fullName evidence="3">Co-chaperone DjlA N-terminal domain-containing protein</fullName>
    </recommendedName>
</protein>
<dbReference type="SUPFAM" id="SSF158682">
    <property type="entry name" value="TerB-like"/>
    <property type="match status" value="1"/>
</dbReference>
<dbReference type="EMBL" id="JADJNC010000060">
    <property type="protein sequence ID" value="MBK7425105.1"/>
    <property type="molecule type" value="Genomic_DNA"/>
</dbReference>
<organism evidence="1 2">
    <name type="scientific">Candidatus Propionivibrio dominans</name>
    <dbReference type="NCBI Taxonomy" id="2954373"/>
    <lineage>
        <taxon>Bacteria</taxon>
        <taxon>Pseudomonadati</taxon>
        <taxon>Pseudomonadota</taxon>
        <taxon>Betaproteobacteria</taxon>
        <taxon>Rhodocyclales</taxon>
        <taxon>Rhodocyclaceae</taxon>
        <taxon>Propionivibrio</taxon>
    </lineage>
</organism>
<proteinExistence type="predicted"/>
<evidence type="ECO:0000313" key="2">
    <source>
        <dbReference type="Proteomes" id="UP000886602"/>
    </source>
</evidence>
<accession>A0A9D7IEF3</accession>
<dbReference type="AlphaFoldDB" id="A0A9D7IEF3"/>
<dbReference type="Gene3D" id="1.10.3680.10">
    <property type="entry name" value="TerB-like"/>
    <property type="match status" value="1"/>
</dbReference>